<evidence type="ECO:0000313" key="2">
    <source>
        <dbReference type="Proteomes" id="UP000182631"/>
    </source>
</evidence>
<dbReference type="EMBL" id="FITM01000147">
    <property type="protein sequence ID" value="SAY39303.1"/>
    <property type="molecule type" value="Genomic_DNA"/>
</dbReference>
<accession>A0A165B1Q8</accession>
<reference evidence="2" key="1">
    <citation type="submission" date="2016-02" db="EMBL/GenBank/DDBJ databases">
        <authorList>
            <person name="liu f."/>
        </authorList>
    </citation>
    <scope>NUCLEOTIDE SEQUENCE [LARGE SCALE GENOMIC DNA]</scope>
</reference>
<gene>
    <name evidence="1" type="ORF">FLM9_1372</name>
</gene>
<organism evidence="1 2">
    <name type="scientific">Candidatus Synechococcus spongiarum</name>
    <dbReference type="NCBI Taxonomy" id="431041"/>
    <lineage>
        <taxon>Bacteria</taxon>
        <taxon>Bacillati</taxon>
        <taxon>Cyanobacteriota</taxon>
        <taxon>Cyanophyceae</taxon>
        <taxon>Synechococcales</taxon>
        <taxon>Synechococcaceae</taxon>
        <taxon>Synechococcus</taxon>
    </lineage>
</organism>
<evidence type="ECO:0000313" key="1">
    <source>
        <dbReference type="EMBL" id="SAY39303.1"/>
    </source>
</evidence>
<dbReference type="AlphaFoldDB" id="A0A165B1Q8"/>
<sequence>MGHGYGDTAPWRLPRSAFRAVTSERQAKVFPLILCNYN</sequence>
<keyword evidence="2" id="KW-1185">Reference proteome</keyword>
<name>A0A165B1Q8_9SYNE</name>
<dbReference type="Proteomes" id="UP000182631">
    <property type="component" value="Unassembled WGS sequence"/>
</dbReference>
<proteinExistence type="predicted"/>
<protein>
    <submittedName>
        <fullName evidence="1">Uncharacterized protein</fullName>
    </submittedName>
</protein>